<evidence type="ECO:0000256" key="6">
    <source>
        <dbReference type="ARBA" id="ARBA00023136"/>
    </source>
</evidence>
<evidence type="ECO:0000313" key="9">
    <source>
        <dbReference type="EMBL" id="SIS53636.1"/>
    </source>
</evidence>
<dbReference type="Proteomes" id="UP000186221">
    <property type="component" value="Unassembled WGS sequence"/>
</dbReference>
<dbReference type="GO" id="GO:0005886">
    <property type="term" value="C:plasma membrane"/>
    <property type="evidence" value="ECO:0007669"/>
    <property type="project" value="UniProtKB-SubCell"/>
</dbReference>
<protein>
    <submittedName>
        <fullName evidence="9">Biopolymer transport protein ExbD</fullName>
    </submittedName>
</protein>
<organism evidence="9 10">
    <name type="scientific">Rhodobacter aestuarii</name>
    <dbReference type="NCBI Taxonomy" id="453582"/>
    <lineage>
        <taxon>Bacteria</taxon>
        <taxon>Pseudomonadati</taxon>
        <taxon>Pseudomonadota</taxon>
        <taxon>Alphaproteobacteria</taxon>
        <taxon>Rhodobacterales</taxon>
        <taxon>Rhodobacter group</taxon>
        <taxon>Rhodobacter</taxon>
    </lineage>
</organism>
<dbReference type="GO" id="GO:0015031">
    <property type="term" value="P:protein transport"/>
    <property type="evidence" value="ECO:0007669"/>
    <property type="project" value="UniProtKB-KW"/>
</dbReference>
<keyword evidence="7" id="KW-0653">Protein transport</keyword>
<evidence type="ECO:0000313" key="10">
    <source>
        <dbReference type="Proteomes" id="UP000186221"/>
    </source>
</evidence>
<dbReference type="InterPro" id="IPR003400">
    <property type="entry name" value="ExbD"/>
</dbReference>
<keyword evidence="7" id="KW-0813">Transport</keyword>
<evidence type="ECO:0000256" key="1">
    <source>
        <dbReference type="ARBA" id="ARBA00004162"/>
    </source>
</evidence>
<name>A0A1N7JWM2_9RHOB</name>
<evidence type="ECO:0000256" key="8">
    <source>
        <dbReference type="SAM" id="Phobius"/>
    </source>
</evidence>
<gene>
    <name evidence="9" type="ORF">SAMN05421580_102143</name>
</gene>
<evidence type="ECO:0000256" key="2">
    <source>
        <dbReference type="ARBA" id="ARBA00005811"/>
    </source>
</evidence>
<dbReference type="Pfam" id="PF02472">
    <property type="entry name" value="ExbD"/>
    <property type="match status" value="1"/>
</dbReference>
<dbReference type="GO" id="GO:0022857">
    <property type="term" value="F:transmembrane transporter activity"/>
    <property type="evidence" value="ECO:0007669"/>
    <property type="project" value="InterPro"/>
</dbReference>
<dbReference type="AlphaFoldDB" id="A0A1N7JWM2"/>
<comment type="subcellular location">
    <subcellularLocation>
        <location evidence="1">Cell membrane</location>
        <topology evidence="1">Single-pass membrane protein</topology>
    </subcellularLocation>
    <subcellularLocation>
        <location evidence="7">Cell membrane</location>
        <topology evidence="7">Single-pass type II membrane protein</topology>
    </subcellularLocation>
</comment>
<reference evidence="10" key="1">
    <citation type="submission" date="2017-01" db="EMBL/GenBank/DDBJ databases">
        <authorList>
            <person name="Varghese N."/>
            <person name="Submissions S."/>
        </authorList>
    </citation>
    <scope>NUCLEOTIDE SEQUENCE [LARGE SCALE GENOMIC DNA]</scope>
    <source>
        <strain evidence="10">DSM 19945</strain>
    </source>
</reference>
<comment type="similarity">
    <text evidence="2 7">Belongs to the ExbD/TolR family.</text>
</comment>
<dbReference type="EMBL" id="FTOG01000002">
    <property type="protein sequence ID" value="SIS53636.1"/>
    <property type="molecule type" value="Genomic_DNA"/>
</dbReference>
<keyword evidence="3" id="KW-1003">Cell membrane</keyword>
<evidence type="ECO:0000256" key="7">
    <source>
        <dbReference type="RuleBase" id="RU003879"/>
    </source>
</evidence>
<feature type="transmembrane region" description="Helical" evidence="8">
    <location>
        <begin position="28"/>
        <end position="48"/>
    </location>
</feature>
<dbReference type="RefSeq" id="WP_076483997.1">
    <property type="nucleotide sequence ID" value="NZ_FTOG01000002.1"/>
</dbReference>
<sequence>MLDTLGSTGKLPASERRHGFTLMPLADAMMQLLIFFMLSSSLSTYSLIDLRTGPPLTSGSGTAPSLAALVADTGPDSSALWSIEPGFVIANGQRFGFDTLPLMVGALKQQEAPKVLLILRKGSSVQDLVVVLEALSAGGVADVQIVTGEAG</sequence>
<evidence type="ECO:0000256" key="3">
    <source>
        <dbReference type="ARBA" id="ARBA00022475"/>
    </source>
</evidence>
<keyword evidence="10" id="KW-1185">Reference proteome</keyword>
<accession>A0A1N7JWM2</accession>
<dbReference type="STRING" id="453582.SAMN05421580_102143"/>
<keyword evidence="5 8" id="KW-1133">Transmembrane helix</keyword>
<keyword evidence="4 7" id="KW-0812">Transmembrane</keyword>
<evidence type="ECO:0000256" key="4">
    <source>
        <dbReference type="ARBA" id="ARBA00022692"/>
    </source>
</evidence>
<keyword evidence="6 8" id="KW-0472">Membrane</keyword>
<proteinExistence type="inferred from homology"/>
<evidence type="ECO:0000256" key="5">
    <source>
        <dbReference type="ARBA" id="ARBA00022989"/>
    </source>
</evidence>